<sequence length="90" mass="9752">MDTLRAYLSSLSTAEQAAYAKRCRTSIGYLRKAISKGQRLGATLCISLDRESGRAVRFEDLRPDSDWNYVRSTAEGADACMAGAAVEEGA</sequence>
<dbReference type="EMBL" id="JAUSRD010000001">
    <property type="protein sequence ID" value="MDP9891250.1"/>
    <property type="molecule type" value="Genomic_DNA"/>
</dbReference>
<name>A0AAW8CLL5_9BURK</name>
<protein>
    <submittedName>
        <fullName evidence="1">DNA-binding transcriptional regulator YdaS (Cro superfamily)</fullName>
    </submittedName>
</protein>
<evidence type="ECO:0000313" key="1">
    <source>
        <dbReference type="EMBL" id="MDP9891250.1"/>
    </source>
</evidence>
<dbReference type="Proteomes" id="UP001242045">
    <property type="component" value="Unassembled WGS sequence"/>
</dbReference>
<gene>
    <name evidence="1" type="ORF">J2W31_000346</name>
</gene>
<accession>A0AAW8CLL5</accession>
<dbReference type="Gene3D" id="1.10.260.40">
    <property type="entry name" value="lambda repressor-like DNA-binding domains"/>
    <property type="match status" value="1"/>
</dbReference>
<keyword evidence="1" id="KW-0238">DNA-binding</keyword>
<comment type="caution">
    <text evidence="1">The sequence shown here is derived from an EMBL/GenBank/DDBJ whole genome shotgun (WGS) entry which is preliminary data.</text>
</comment>
<proteinExistence type="predicted"/>
<reference evidence="1" key="1">
    <citation type="submission" date="2023-07" db="EMBL/GenBank/DDBJ databases">
        <title>Sorghum-associated microbial communities from plants grown in Nebraska, USA.</title>
        <authorList>
            <person name="Schachtman D."/>
        </authorList>
    </citation>
    <scope>NUCLEOTIDE SEQUENCE</scope>
    <source>
        <strain evidence="1">DS3754</strain>
    </source>
</reference>
<organism evidence="1 2">
    <name type="scientific">Variovorax boronicumulans</name>
    <dbReference type="NCBI Taxonomy" id="436515"/>
    <lineage>
        <taxon>Bacteria</taxon>
        <taxon>Pseudomonadati</taxon>
        <taxon>Pseudomonadota</taxon>
        <taxon>Betaproteobacteria</taxon>
        <taxon>Burkholderiales</taxon>
        <taxon>Comamonadaceae</taxon>
        <taxon>Variovorax</taxon>
    </lineage>
</organism>
<dbReference type="InterPro" id="IPR010982">
    <property type="entry name" value="Lambda_DNA-bd_dom_sf"/>
</dbReference>
<dbReference type="GO" id="GO:0003677">
    <property type="term" value="F:DNA binding"/>
    <property type="evidence" value="ECO:0007669"/>
    <property type="project" value="UniProtKB-KW"/>
</dbReference>
<dbReference type="AlphaFoldDB" id="A0AAW8CLL5"/>
<evidence type="ECO:0000313" key="2">
    <source>
        <dbReference type="Proteomes" id="UP001242045"/>
    </source>
</evidence>
<dbReference type="RefSeq" id="WP_307683624.1">
    <property type="nucleotide sequence ID" value="NZ_JAUSRD010000001.1"/>
</dbReference>